<keyword evidence="11" id="KW-1185">Reference proteome</keyword>
<comment type="cofactor">
    <cofactor evidence="6">
        <name>Zn(2+)</name>
        <dbReference type="ChEBI" id="CHEBI:29105"/>
    </cofactor>
    <text evidence="6">Binds 1 zinc ion per subunit.</text>
</comment>
<evidence type="ECO:0000256" key="4">
    <source>
        <dbReference type="ARBA" id="ARBA00022833"/>
    </source>
</evidence>
<evidence type="ECO:0000259" key="9">
    <source>
        <dbReference type="Pfam" id="PF01435"/>
    </source>
</evidence>
<evidence type="ECO:0000256" key="7">
    <source>
        <dbReference type="SAM" id="Phobius"/>
    </source>
</evidence>
<keyword evidence="4 6" id="KW-0862">Zinc</keyword>
<evidence type="ECO:0000256" key="2">
    <source>
        <dbReference type="ARBA" id="ARBA00022723"/>
    </source>
</evidence>
<keyword evidence="5 6" id="KW-0482">Metalloprotease</keyword>
<evidence type="ECO:0000256" key="1">
    <source>
        <dbReference type="ARBA" id="ARBA00022670"/>
    </source>
</evidence>
<dbReference type="PANTHER" id="PTHR22726">
    <property type="entry name" value="METALLOENDOPEPTIDASE OMA1"/>
    <property type="match status" value="1"/>
</dbReference>
<proteinExistence type="inferred from homology"/>
<keyword evidence="2" id="KW-0479">Metal-binding</keyword>
<evidence type="ECO:0000256" key="5">
    <source>
        <dbReference type="ARBA" id="ARBA00023049"/>
    </source>
</evidence>
<evidence type="ECO:0000313" key="11">
    <source>
        <dbReference type="Proteomes" id="UP000830055"/>
    </source>
</evidence>
<feature type="domain" description="Peptidase M48" evidence="9">
    <location>
        <begin position="68"/>
        <end position="238"/>
    </location>
</feature>
<dbReference type="RefSeq" id="WP_284151364.1">
    <property type="nucleotide sequence ID" value="NZ_AP025516.1"/>
</dbReference>
<dbReference type="Gene3D" id="3.30.2010.10">
    <property type="entry name" value="Metalloproteases ('zincins'), catalytic domain"/>
    <property type="match status" value="1"/>
</dbReference>
<evidence type="ECO:0000313" key="10">
    <source>
        <dbReference type="EMBL" id="BDD87967.1"/>
    </source>
</evidence>
<dbReference type="Proteomes" id="UP000830055">
    <property type="component" value="Chromosome"/>
</dbReference>
<sequence>MKRLLPLLWIALFCVSCENTNLLLLTDAAGDAVAAATLTDEQMLDFSRQAVQSLDTEHQIAPQTSSHHRRLQRLTAEHEEHDGLAFNYRVYLSDQINAFALADGSIRVYSGLMELMTDEELLFIIGHEMGHVVQEHSRRKVAMAYASRALRKGLASQDNEVGQIARSILGGLAEQLANAQFSQHEERQADDYGLLFLKHAGRDPAAAVSALEKLAEMARRHTILSSHPDPESRARRLAQGGDQLEDKSGSWLSAILSFSVTVITWFLGLLGSLLQWLGLLL</sequence>
<protein>
    <submittedName>
        <fullName evidence="10">Lipoprotein</fullName>
    </submittedName>
</protein>
<feature type="signal peptide" evidence="8">
    <location>
        <begin position="1"/>
        <end position="18"/>
    </location>
</feature>
<keyword evidence="8" id="KW-0732">Signal</keyword>
<keyword evidence="7" id="KW-0812">Transmembrane</keyword>
<keyword evidence="10" id="KW-0449">Lipoprotein</keyword>
<dbReference type="InterPro" id="IPR051156">
    <property type="entry name" value="Mito/Outer_Membr_Metalloprot"/>
</dbReference>
<comment type="similarity">
    <text evidence="6">Belongs to the peptidase M48 family.</text>
</comment>
<dbReference type="PANTHER" id="PTHR22726:SF8">
    <property type="entry name" value="METALLOPROTEASE YCAL"/>
    <property type="match status" value="1"/>
</dbReference>
<gene>
    <name evidence="10" type="ORF">DPPLL_23320</name>
</gene>
<keyword evidence="7" id="KW-1133">Transmembrane helix</keyword>
<accession>A0ABM7WAI5</accession>
<dbReference type="Pfam" id="PF01435">
    <property type="entry name" value="Peptidase_M48"/>
    <property type="match status" value="1"/>
</dbReference>
<evidence type="ECO:0000256" key="6">
    <source>
        <dbReference type="RuleBase" id="RU003983"/>
    </source>
</evidence>
<keyword evidence="7" id="KW-0472">Membrane</keyword>
<feature type="chain" id="PRO_5045593002" evidence="8">
    <location>
        <begin position="19"/>
        <end position="281"/>
    </location>
</feature>
<feature type="transmembrane region" description="Helical" evidence="7">
    <location>
        <begin position="251"/>
        <end position="277"/>
    </location>
</feature>
<organism evidence="10 11">
    <name type="scientific">Desulfofustis limnaeus</name>
    <dbReference type="NCBI Taxonomy" id="2740163"/>
    <lineage>
        <taxon>Bacteria</taxon>
        <taxon>Pseudomonadati</taxon>
        <taxon>Thermodesulfobacteriota</taxon>
        <taxon>Desulfobulbia</taxon>
        <taxon>Desulfobulbales</taxon>
        <taxon>Desulfocapsaceae</taxon>
        <taxon>Desulfofustis</taxon>
    </lineage>
</organism>
<dbReference type="EMBL" id="AP025516">
    <property type="protein sequence ID" value="BDD87967.1"/>
    <property type="molecule type" value="Genomic_DNA"/>
</dbReference>
<evidence type="ECO:0000256" key="3">
    <source>
        <dbReference type="ARBA" id="ARBA00022801"/>
    </source>
</evidence>
<reference evidence="10 11" key="1">
    <citation type="submission" date="2022-01" db="EMBL/GenBank/DDBJ databases">
        <title>Desulfofustis limnae sp. nov., a novel mesophilic sulfate-reducing bacterium isolated from marsh soil.</title>
        <authorList>
            <person name="Watanabe M."/>
            <person name="Takahashi A."/>
            <person name="Kojima H."/>
            <person name="Fukui M."/>
        </authorList>
    </citation>
    <scope>NUCLEOTIDE SEQUENCE [LARGE SCALE GENOMIC DNA]</scope>
    <source>
        <strain evidence="10 11">PPLL</strain>
    </source>
</reference>
<dbReference type="InterPro" id="IPR001915">
    <property type="entry name" value="Peptidase_M48"/>
</dbReference>
<name>A0ABM7WAI5_9BACT</name>
<keyword evidence="1 6" id="KW-0645">Protease</keyword>
<evidence type="ECO:0000256" key="8">
    <source>
        <dbReference type="SAM" id="SignalP"/>
    </source>
</evidence>
<keyword evidence="3 6" id="KW-0378">Hydrolase</keyword>